<evidence type="ECO:0000256" key="8">
    <source>
        <dbReference type="ARBA" id="ARBA00023077"/>
    </source>
</evidence>
<evidence type="ECO:0000259" key="15">
    <source>
        <dbReference type="Pfam" id="PF07715"/>
    </source>
</evidence>
<keyword evidence="9 11" id="KW-0472">Membrane</keyword>
<gene>
    <name evidence="16" type="ORF">FHR21_000419</name>
</gene>
<keyword evidence="2 11" id="KW-0813">Transport</keyword>
<dbReference type="InterPro" id="IPR036942">
    <property type="entry name" value="Beta-barrel_TonB_sf"/>
</dbReference>
<evidence type="ECO:0000256" key="6">
    <source>
        <dbReference type="ARBA" id="ARBA00023004"/>
    </source>
</evidence>
<keyword evidence="10 11" id="KW-0998">Cell outer membrane</keyword>
<dbReference type="GO" id="GO:0009279">
    <property type="term" value="C:cell outer membrane"/>
    <property type="evidence" value="ECO:0007669"/>
    <property type="project" value="UniProtKB-SubCell"/>
</dbReference>
<dbReference type="InterPro" id="IPR012910">
    <property type="entry name" value="Plug_dom"/>
</dbReference>
<feature type="domain" description="TonB-dependent receptor plug" evidence="15">
    <location>
        <begin position="56"/>
        <end position="157"/>
    </location>
</feature>
<evidence type="ECO:0000256" key="11">
    <source>
        <dbReference type="PROSITE-ProRule" id="PRU01360"/>
    </source>
</evidence>
<dbReference type="AlphaFoldDB" id="A0A7W9B396"/>
<feature type="chain" id="PRO_5030775360" evidence="13">
    <location>
        <begin position="24"/>
        <end position="857"/>
    </location>
</feature>
<dbReference type="GO" id="GO:0006826">
    <property type="term" value="P:iron ion transport"/>
    <property type="evidence" value="ECO:0007669"/>
    <property type="project" value="UniProtKB-KW"/>
</dbReference>
<evidence type="ECO:0000256" key="7">
    <source>
        <dbReference type="ARBA" id="ARBA00023065"/>
    </source>
</evidence>
<keyword evidence="13" id="KW-0732">Signal</keyword>
<feature type="domain" description="TonB-dependent receptor-like beta-barrel" evidence="14">
    <location>
        <begin position="341"/>
        <end position="797"/>
    </location>
</feature>
<keyword evidence="16" id="KW-0675">Receptor</keyword>
<dbReference type="Pfam" id="PF07715">
    <property type="entry name" value="Plug"/>
    <property type="match status" value="1"/>
</dbReference>
<evidence type="ECO:0000259" key="14">
    <source>
        <dbReference type="Pfam" id="PF00593"/>
    </source>
</evidence>
<dbReference type="InterPro" id="IPR039426">
    <property type="entry name" value="TonB-dep_rcpt-like"/>
</dbReference>
<dbReference type="SUPFAM" id="SSF56935">
    <property type="entry name" value="Porins"/>
    <property type="match status" value="1"/>
</dbReference>
<accession>A0A7W9B396</accession>
<dbReference type="Pfam" id="PF00593">
    <property type="entry name" value="TonB_dep_Rec_b-barrel"/>
    <property type="match status" value="1"/>
</dbReference>
<dbReference type="EMBL" id="JACIJH010000001">
    <property type="protein sequence ID" value="MBB5705094.1"/>
    <property type="molecule type" value="Genomic_DNA"/>
</dbReference>
<keyword evidence="8 12" id="KW-0798">TonB box</keyword>
<name>A0A7W9B396_9SPHN</name>
<dbReference type="PROSITE" id="PS52016">
    <property type="entry name" value="TONB_DEPENDENT_REC_3"/>
    <property type="match status" value="1"/>
</dbReference>
<reference evidence="16 17" key="1">
    <citation type="submission" date="2020-08" db="EMBL/GenBank/DDBJ databases">
        <title>Genomic Encyclopedia of Type Strains, Phase IV (KMG-IV): sequencing the most valuable type-strain genomes for metagenomic binning, comparative biology and taxonomic classification.</title>
        <authorList>
            <person name="Goeker M."/>
        </authorList>
    </citation>
    <scope>NUCLEOTIDE SEQUENCE [LARGE SCALE GENOMIC DNA]</scope>
    <source>
        <strain evidence="16 17">DSM 27163</strain>
    </source>
</reference>
<evidence type="ECO:0000256" key="12">
    <source>
        <dbReference type="RuleBase" id="RU003357"/>
    </source>
</evidence>
<evidence type="ECO:0000313" key="17">
    <source>
        <dbReference type="Proteomes" id="UP000537161"/>
    </source>
</evidence>
<feature type="signal peptide" evidence="13">
    <location>
        <begin position="1"/>
        <end position="23"/>
    </location>
</feature>
<evidence type="ECO:0000256" key="1">
    <source>
        <dbReference type="ARBA" id="ARBA00004571"/>
    </source>
</evidence>
<keyword evidence="17" id="KW-1185">Reference proteome</keyword>
<organism evidence="16 17">
    <name type="scientific">Sphingopyxis panaciterrulae</name>
    <dbReference type="NCBI Taxonomy" id="462372"/>
    <lineage>
        <taxon>Bacteria</taxon>
        <taxon>Pseudomonadati</taxon>
        <taxon>Pseudomonadota</taxon>
        <taxon>Alphaproteobacteria</taxon>
        <taxon>Sphingomonadales</taxon>
        <taxon>Sphingomonadaceae</taxon>
        <taxon>Sphingopyxis</taxon>
    </lineage>
</organism>
<evidence type="ECO:0000256" key="4">
    <source>
        <dbReference type="ARBA" id="ARBA00022496"/>
    </source>
</evidence>
<dbReference type="InterPro" id="IPR000531">
    <property type="entry name" value="Beta-barrel_TonB"/>
</dbReference>
<keyword evidence="5 11" id="KW-0812">Transmembrane</keyword>
<dbReference type="PANTHER" id="PTHR32552:SF81">
    <property type="entry name" value="TONB-DEPENDENT OUTER MEMBRANE RECEPTOR"/>
    <property type="match status" value="1"/>
</dbReference>
<evidence type="ECO:0000256" key="9">
    <source>
        <dbReference type="ARBA" id="ARBA00023136"/>
    </source>
</evidence>
<dbReference type="Gene3D" id="2.40.170.20">
    <property type="entry name" value="TonB-dependent receptor, beta-barrel domain"/>
    <property type="match status" value="3"/>
</dbReference>
<comment type="subcellular location">
    <subcellularLocation>
        <location evidence="1 11">Cell outer membrane</location>
        <topology evidence="1 11">Multi-pass membrane protein</topology>
    </subcellularLocation>
</comment>
<keyword evidence="4" id="KW-0410">Iron transport</keyword>
<evidence type="ECO:0000256" key="5">
    <source>
        <dbReference type="ARBA" id="ARBA00022692"/>
    </source>
</evidence>
<dbReference type="PANTHER" id="PTHR32552">
    <property type="entry name" value="FERRICHROME IRON RECEPTOR-RELATED"/>
    <property type="match status" value="1"/>
</dbReference>
<protein>
    <submittedName>
        <fullName evidence="16">Iron complex outermembrane receptor protein</fullName>
    </submittedName>
</protein>
<evidence type="ECO:0000256" key="3">
    <source>
        <dbReference type="ARBA" id="ARBA00022452"/>
    </source>
</evidence>
<proteinExistence type="inferred from homology"/>
<sequence length="857" mass="91320">MHKWKAILFAGAASVFLIQPAQAQSEGESAPAADGADRQGGLGEIVVTARRQEERLQDVPIAVSVVSQEQMDQRGSFNPVDLVQTTPGLAVSASVSDRNNLTYTIRGQGFSFGTVFPAVITYFAEVPISRLTQGQFYDLANVQVLRGPQGVGFGRVTDGGNVMVSPQTPKEDFGGYVGVKVGNYGLRTVNGAINIPIVEDRVLLRGAFETARRDGFTRNLATGQRHDNLAYEGFRGSLTLRPTDTIENTTILSYQNTHDNGTAVIFGGINDAALGANIAGLAGLFAGGYGIDANGSVVPMAPGLTPFTATNYLAAQHAQLDAQNARGPRAISLVDPLYSKRKNLYLVNRTVVDLADDIQLTNIFGYVREKEDEASNFGAANGAAVLTCHSACPNTDVLFTNAEQLSEELRLSGLALDGKLNWAVGGYMDEQRPGGPAENATINVAILQRAGVNDLTTKSRAVYGSLEYAITDNLKINGGLRYTHDRVLSRQATYLSPIPGGEEALKAFLMGPGGGNVPEPLADVLVASTFAPIPHGKCQDYGFGSLDLGPGVGVIPLNNVLGTATCVETRGSFKSTTWTFGASYKTDAGQLFYAKISKGYRPGGVNSSAPPGVSPAYQPETDVSIEAGVKADFDFDGVFLRTNLAAYTDRYKAIQKNVVLPGAVPVSLVQNVNNGRIKGIEAEVSLIPVEGLTLGGTFAYTDATFDRTTPDPVANPCDPTSVAIVGFCSDNRFNSVPKTQYTLNLDYVLPLDDKIGKISFGGRLYHQSSVALTDTSALNPNAIEPAYTTLDFSLNWKDVMGQPVDLGVFLTNATNKLYRIGSNDLTQRSSLGVRGSIYAPPRMWGVSLKYRFGGDAY</sequence>
<evidence type="ECO:0000256" key="2">
    <source>
        <dbReference type="ARBA" id="ARBA00022448"/>
    </source>
</evidence>
<keyword evidence="7" id="KW-0406">Ion transport</keyword>
<keyword evidence="6" id="KW-0408">Iron</keyword>
<keyword evidence="3 11" id="KW-1134">Transmembrane beta strand</keyword>
<dbReference type="Proteomes" id="UP000537161">
    <property type="component" value="Unassembled WGS sequence"/>
</dbReference>
<dbReference type="RefSeq" id="WP_184094820.1">
    <property type="nucleotide sequence ID" value="NZ_JACIJH010000001.1"/>
</dbReference>
<evidence type="ECO:0000256" key="10">
    <source>
        <dbReference type="ARBA" id="ARBA00023237"/>
    </source>
</evidence>
<comment type="similarity">
    <text evidence="11 12">Belongs to the TonB-dependent receptor family.</text>
</comment>
<comment type="caution">
    <text evidence="16">The sequence shown here is derived from an EMBL/GenBank/DDBJ whole genome shotgun (WGS) entry which is preliminary data.</text>
</comment>
<evidence type="ECO:0000313" key="16">
    <source>
        <dbReference type="EMBL" id="MBB5705094.1"/>
    </source>
</evidence>
<evidence type="ECO:0000256" key="13">
    <source>
        <dbReference type="SAM" id="SignalP"/>
    </source>
</evidence>